<dbReference type="Gene3D" id="3.90.79.10">
    <property type="entry name" value="Nucleoside Triphosphate Pyrophosphohydrolase"/>
    <property type="match status" value="1"/>
</dbReference>
<dbReference type="Pfam" id="PF00293">
    <property type="entry name" value="NUDIX"/>
    <property type="match status" value="1"/>
</dbReference>
<dbReference type="SUPFAM" id="SSF55811">
    <property type="entry name" value="Nudix"/>
    <property type="match status" value="1"/>
</dbReference>
<dbReference type="OrthoDB" id="517136at2"/>
<dbReference type="STRING" id="1249627.D779_2999"/>
<keyword evidence="3" id="KW-1185">Reference proteome</keyword>
<keyword evidence="2" id="KW-0378">Hydrolase</keyword>
<dbReference type="EMBL" id="AONC01000048">
    <property type="protein sequence ID" value="EXJ14114.1"/>
    <property type="molecule type" value="Genomic_DNA"/>
</dbReference>
<accession>W9V452</accession>
<protein>
    <submittedName>
        <fullName evidence="2">Putative Nudix hydrolase YfcD</fullName>
    </submittedName>
</protein>
<comment type="caution">
    <text evidence="2">The sequence shown here is derived from an EMBL/GenBank/DDBJ whole genome shotgun (WGS) entry which is preliminary data.</text>
</comment>
<dbReference type="PATRIC" id="fig|1249627.3.peg.3164"/>
<organism evidence="2 3">
    <name type="scientific">Imhoffiella purpurea</name>
    <dbReference type="NCBI Taxonomy" id="1249627"/>
    <lineage>
        <taxon>Bacteria</taxon>
        <taxon>Pseudomonadati</taxon>
        <taxon>Pseudomonadota</taxon>
        <taxon>Gammaproteobacteria</taxon>
        <taxon>Chromatiales</taxon>
        <taxon>Chromatiaceae</taxon>
        <taxon>Imhoffiella</taxon>
    </lineage>
</organism>
<sequence length="167" mass="18670">MSDFGMDLDVVDEQGDVLRTLPSQKIHERGLLHRSVHILVFNRAGEVYVRERSPSLELYPGVWTSSVGDHVFHDETLDDTARRALRDFLGLETPLAPKGRSHVQDAIENELMSVFLTRAEEIPYLNPDHSEAGRFLGTDRVRSLIGEHKTTPHLAAAIGLCSDSVET</sequence>
<evidence type="ECO:0000259" key="1">
    <source>
        <dbReference type="PROSITE" id="PS51462"/>
    </source>
</evidence>
<feature type="domain" description="Nudix hydrolase" evidence="1">
    <location>
        <begin position="31"/>
        <end position="158"/>
    </location>
</feature>
<dbReference type="eggNOG" id="COG1443">
    <property type="taxonomic scope" value="Bacteria"/>
</dbReference>
<proteinExistence type="predicted"/>
<dbReference type="GO" id="GO:0016787">
    <property type="term" value="F:hydrolase activity"/>
    <property type="evidence" value="ECO:0007669"/>
    <property type="project" value="UniProtKB-KW"/>
</dbReference>
<dbReference type="AlphaFoldDB" id="W9V452"/>
<dbReference type="RefSeq" id="WP_043755733.1">
    <property type="nucleotide sequence ID" value="NZ_AONC01000048.1"/>
</dbReference>
<dbReference type="InterPro" id="IPR000086">
    <property type="entry name" value="NUDIX_hydrolase_dom"/>
</dbReference>
<dbReference type="PROSITE" id="PS51462">
    <property type="entry name" value="NUDIX"/>
    <property type="match status" value="1"/>
</dbReference>
<evidence type="ECO:0000313" key="3">
    <source>
        <dbReference type="Proteomes" id="UP000019460"/>
    </source>
</evidence>
<dbReference type="Proteomes" id="UP000019460">
    <property type="component" value="Unassembled WGS sequence"/>
</dbReference>
<name>W9V452_9GAMM</name>
<dbReference type="InterPro" id="IPR015797">
    <property type="entry name" value="NUDIX_hydrolase-like_dom_sf"/>
</dbReference>
<evidence type="ECO:0000313" key="2">
    <source>
        <dbReference type="EMBL" id="EXJ14114.1"/>
    </source>
</evidence>
<gene>
    <name evidence="2" type="ORF">D779_2999</name>
</gene>
<reference evidence="2 3" key="1">
    <citation type="submission" date="2012-11" db="EMBL/GenBank/DDBJ databases">
        <title>Genome assembly of Thiorhodococcus sp. AK35.</title>
        <authorList>
            <person name="Nupur N."/>
            <person name="Khatri I."/>
            <person name="Subramanian S."/>
            <person name="Pinnaka A."/>
        </authorList>
    </citation>
    <scope>NUCLEOTIDE SEQUENCE [LARGE SCALE GENOMIC DNA]</scope>
    <source>
        <strain evidence="2 3">AK35</strain>
    </source>
</reference>
<dbReference type="PANTHER" id="PTHR10885">
    <property type="entry name" value="ISOPENTENYL-DIPHOSPHATE DELTA-ISOMERASE"/>
    <property type="match status" value="1"/>
</dbReference>
<dbReference type="PANTHER" id="PTHR10885:SF0">
    <property type="entry name" value="ISOPENTENYL-DIPHOSPHATE DELTA-ISOMERASE"/>
    <property type="match status" value="1"/>
</dbReference>